<evidence type="ECO:0000256" key="2">
    <source>
        <dbReference type="ARBA" id="ARBA00007200"/>
    </source>
</evidence>
<dbReference type="RefSeq" id="XP_030912872.1">
    <property type="nucleotide sequence ID" value="XM_031057012.1"/>
</dbReference>
<keyword evidence="3 9" id="KW-0812">Transmembrane</keyword>
<dbReference type="InterPro" id="IPR001024">
    <property type="entry name" value="PLAT/LH2_dom"/>
</dbReference>
<evidence type="ECO:0000256" key="7">
    <source>
        <dbReference type="PROSITE-ProRule" id="PRU00152"/>
    </source>
</evidence>
<feature type="transmembrane region" description="Helical" evidence="9">
    <location>
        <begin position="1891"/>
        <end position="1918"/>
    </location>
</feature>
<name>A0A8N5ELA4_GEOFO</name>
<dbReference type="Gene3D" id="2.60.60.20">
    <property type="entry name" value="PLAT/LH2 domain"/>
    <property type="match status" value="1"/>
</dbReference>
<dbReference type="PROSITE" id="PS50095">
    <property type="entry name" value="PLAT"/>
    <property type="match status" value="1"/>
</dbReference>
<keyword evidence="5 9" id="KW-1133">Transmembrane helix</keyword>
<evidence type="ECO:0000256" key="1">
    <source>
        <dbReference type="ARBA" id="ARBA00004141"/>
    </source>
</evidence>
<dbReference type="PROSITE" id="PS51111">
    <property type="entry name" value="REJ"/>
    <property type="match status" value="1"/>
</dbReference>
<evidence type="ECO:0000256" key="6">
    <source>
        <dbReference type="ARBA" id="ARBA00023136"/>
    </source>
</evidence>
<keyword evidence="6 9" id="KW-0472">Membrane</keyword>
<dbReference type="GeneID" id="102037372"/>
<evidence type="ECO:0000259" key="11">
    <source>
        <dbReference type="PROSITE" id="PS50095"/>
    </source>
</evidence>
<dbReference type="OrthoDB" id="2121937at2759"/>
<keyword evidence="13" id="KW-1185">Reference proteome</keyword>
<dbReference type="PANTHER" id="PTHR46730:SF1">
    <property type="entry name" value="PLAT DOMAIN-CONTAINING PROTEIN"/>
    <property type="match status" value="1"/>
</dbReference>
<evidence type="ECO:0000313" key="14">
    <source>
        <dbReference type="RefSeq" id="XP_030912872.1"/>
    </source>
</evidence>
<feature type="chain" id="PRO_5035420113" evidence="10">
    <location>
        <begin position="23"/>
        <end position="2046"/>
    </location>
</feature>
<feature type="domain" description="PLAT" evidence="11">
    <location>
        <begin position="1582"/>
        <end position="1699"/>
    </location>
</feature>
<reference evidence="14" key="1">
    <citation type="submission" date="2025-08" db="UniProtKB">
        <authorList>
            <consortium name="RefSeq"/>
        </authorList>
    </citation>
    <scope>IDENTIFICATION</scope>
</reference>
<feature type="compositionally biased region" description="Polar residues" evidence="8">
    <location>
        <begin position="1981"/>
        <end position="1990"/>
    </location>
</feature>
<feature type="signal peptide" evidence="10">
    <location>
        <begin position="1"/>
        <end position="22"/>
    </location>
</feature>
<dbReference type="Pfam" id="PF02010">
    <property type="entry name" value="REJ"/>
    <property type="match status" value="1"/>
</dbReference>
<feature type="transmembrane region" description="Helical" evidence="9">
    <location>
        <begin position="1538"/>
        <end position="1558"/>
    </location>
</feature>
<proteinExistence type="inferred from homology"/>
<dbReference type="GO" id="GO:0005261">
    <property type="term" value="F:monoatomic cation channel activity"/>
    <property type="evidence" value="ECO:0007669"/>
    <property type="project" value="TreeGrafter"/>
</dbReference>
<dbReference type="InterPro" id="IPR014010">
    <property type="entry name" value="REJ_dom"/>
</dbReference>
<keyword evidence="4" id="KW-0677">Repeat</keyword>
<evidence type="ECO:0000256" key="3">
    <source>
        <dbReference type="ARBA" id="ARBA00022692"/>
    </source>
</evidence>
<comment type="subcellular location">
    <subcellularLocation>
        <location evidence="1">Membrane</location>
        <topology evidence="1">Multi-pass membrane protein</topology>
    </subcellularLocation>
</comment>
<dbReference type="Proteomes" id="UP000504602">
    <property type="component" value="Unplaced"/>
</dbReference>
<feature type="region of interest" description="Disordered" evidence="8">
    <location>
        <begin position="1979"/>
        <end position="2046"/>
    </location>
</feature>
<protein>
    <submittedName>
        <fullName evidence="14">Polycystic kidney disease and receptor for egg jelly-related protein</fullName>
    </submittedName>
</protein>
<dbReference type="InterPro" id="IPR002859">
    <property type="entry name" value="PKD/REJ-like"/>
</dbReference>
<dbReference type="InterPro" id="IPR036392">
    <property type="entry name" value="PLAT/LH2_dom_sf"/>
</dbReference>
<keyword evidence="14" id="KW-0675">Receptor</keyword>
<sequence>MAAPLLLLLLQLLACCCRGSAASPVRLQPSPLRVSCPGPQGQVFQRQDNEHSVSCLWNSTVTLHYQPAPGAGLEVEGEEGQPPSPPCCLWYLNAASLRNISRWSGQVVLQTEAPSPGASSLVTVQCSSASCAPPECFHRNVSVEIAAQDMRLFVLWPQTRVIQVWQPVELGWCARLKSAGWQYRFRSRGGIPSTLLLPSSEHQDTTSPAVYPTVELEQTCATYYSYRLTVRYRHPGIHVALVSIEQMPHISLNLSLKVEPDLVHVLSISSKLLSVLQQPLSLSWWLQPLTLSTLAYRLVDTQAIGGWLCSYSSFTLPSNFCAISTPQNLDEIVVASVYFHVDGKRFEELMGELHLLNGTLSLTAGKETPIHVNLCPGKTNSSTYIFRYNQGTFYTSKDNNSIFSTDHPNTHTVFYQYKELSYLLTIEFLALQWYKFKMYLYMNQKRALIRSLAERDLDIHIFSSARPSFLQNFSYLVWFIPTQHPMLQCEWTFYLQLFGTEKDHIVQSSTYTYNDHVKNATRFVRRSALPFDAEKYTGFVAKVNCTSSAPIPALLSVRVNNRTAKTIEAPVVCEQKNCRILRCWIQRPTPRSVILYKKKALDFFLFVRLNVDCDVGISIRPQWQIYPATDTKTEPDWSKPVNTSTMFGMKMIHLSVPANSLDYGLYLFYFTAEVVLVKTSIVLKAHDMIYVQIERADLVANISGGSVRTVKFSERWTLDGSGSSDPDSEERPMTFTWYCTKDLADYKTMRFKWKNRCHPLQKDLRWITSSGPIQTVPPEYLPGGTLYYFRLVIKKGRRMAYADQVIEIDPGPPLILDVKCIENCGTSLIPTERFAMSGKCSNCKPSNKPLYHWSLFSDTSKEIDFDWASKTSTGRSGAYLSIHAMTFIKPEYPTYLLHLSVTTWDGRSASFRKPFAVNTPPQAGRCNIRPRYGFAFQTKFVVKCRGFSDSHLPLTYKVIVASNVPQTTTVSSVVENTFGTILYFGSEPKTPPSFLPLGEPSRWYRLTLHVQVRDAFRAFTQVSLRAYVRRPLRTQSLVRVFHELLDSASHLSVSTSAQQIGDRLRAGYLTYLAASLLNYIKTTPIVQLPQAHFRETVVKAALNISVNSIMEINQVVAVISEITESVEKMNVRSQDFAIGKLTEVTGILKRQRSQINWSEGAEIQTSGILRCLSNVLRADLLHLKNVSANGIQHVFSIMEGVTEVVFWGKVPEEIETLIETGHWNITLKKNEAWNITNYLPETDTCHNCFYPIMRKGNVSGVAPDTVFSTAVFEFDESPFPWLGYTSDIISMVLGFKMAETKTDGDLVPFMPERADIFLARKGGVATFNLLMGPDKTQTYTTGGFHFEVNETATSMYFQIITKLKVTFKVLIFTGTSLTDAQLVASFIAFHNMKTVASGNETILDDCSIKGPYIVCLPKSLLETIVQKSGADTQTITVVLETQYVLRYPNQKMVSIYIFNDQCLFLNGIESEWSKETCVIGPLTNWEKVHCICVSMRRRRSVSALAAPSIRFLAAKVVVLPNTVDLGRNLIADIPKNPLTLITVLCIFIIFLLLCCWAIRRDRAEREIKYIIVLPDNEASDDGSFLVTLYTGSRWNAGTKAEVFLQLIGQYGRSKFRCLWHQPSPAFQRGSIDCFLITTKKKLGDISSFKIRLNNDGVSPTWFLSRAEVEDMSTRKVWFFLCRKWLSLDKNNPSRALKFSVTDPQTPLPKIDYFLIHFNRRLTEYHLWLSIFAPVNAGAFTRFQRLCTFLAVLLFTMLVNIMFFNAGKDDEAPIYLRYMRSITVGIECALLTLPVEMLIIVLFKYSQKDPPPVVTKMYPKVDSRYWNNCIISEKDANVIDTQEETAPVSSPEMGKRSQKSGANFLGGSILSKVRRLSATIRQLRKIPESEPLLWWWCVPVAWSLVLIITVLSSFFIVLYGLSYGYQTSREWLIASGTSFLQNVFFNSILKSLLFTAVSTIRPRYCEDIRWVTQEKHVEINSAEETQSTGRPRNSEDTTLETQEKPVETNSAEETQSTVRPRYSEDTTLETQENPVEINSAEETQRDT</sequence>
<dbReference type="SUPFAM" id="SSF49723">
    <property type="entry name" value="Lipase/lipooxygenase domain (PLAT/LH2 domain)"/>
    <property type="match status" value="1"/>
</dbReference>
<dbReference type="CTD" id="10343"/>
<feature type="transmembrane region" description="Helical" evidence="9">
    <location>
        <begin position="1777"/>
        <end position="1802"/>
    </location>
</feature>
<organism evidence="13 14">
    <name type="scientific">Geospiza fortis</name>
    <name type="common">Medium ground-finch</name>
    <dbReference type="NCBI Taxonomy" id="48883"/>
    <lineage>
        <taxon>Eukaryota</taxon>
        <taxon>Metazoa</taxon>
        <taxon>Chordata</taxon>
        <taxon>Craniata</taxon>
        <taxon>Vertebrata</taxon>
        <taxon>Euteleostomi</taxon>
        <taxon>Archelosauria</taxon>
        <taxon>Archosauria</taxon>
        <taxon>Dinosauria</taxon>
        <taxon>Saurischia</taxon>
        <taxon>Theropoda</taxon>
        <taxon>Coelurosauria</taxon>
        <taxon>Aves</taxon>
        <taxon>Neognathae</taxon>
        <taxon>Neoaves</taxon>
        <taxon>Telluraves</taxon>
        <taxon>Australaves</taxon>
        <taxon>Passeriformes</taxon>
        <taxon>Thraupidae</taxon>
        <taxon>Geospiza</taxon>
    </lineage>
</organism>
<feature type="transmembrane region" description="Helical" evidence="9">
    <location>
        <begin position="1938"/>
        <end position="1959"/>
    </location>
</feature>
<evidence type="ECO:0000256" key="4">
    <source>
        <dbReference type="ARBA" id="ARBA00022737"/>
    </source>
</evidence>
<dbReference type="SMART" id="SM00308">
    <property type="entry name" value="LH2"/>
    <property type="match status" value="1"/>
</dbReference>
<dbReference type="PANTHER" id="PTHR46730">
    <property type="entry name" value="POLYCYSTIN-1"/>
    <property type="match status" value="1"/>
</dbReference>
<comment type="similarity">
    <text evidence="2">Belongs to the polycystin family.</text>
</comment>
<evidence type="ECO:0000259" key="12">
    <source>
        <dbReference type="PROSITE" id="PS51111"/>
    </source>
</evidence>
<feature type="compositionally biased region" description="Polar residues" evidence="8">
    <location>
        <begin position="2006"/>
        <end position="2017"/>
    </location>
</feature>
<evidence type="ECO:0000256" key="9">
    <source>
        <dbReference type="SAM" id="Phobius"/>
    </source>
</evidence>
<evidence type="ECO:0000256" key="8">
    <source>
        <dbReference type="SAM" id="MobiDB-lite"/>
    </source>
</evidence>
<comment type="caution">
    <text evidence="7">Lacks conserved residue(s) required for the propagation of feature annotation.</text>
</comment>
<gene>
    <name evidence="14" type="primary">PKDREJ</name>
</gene>
<evidence type="ECO:0000313" key="13">
    <source>
        <dbReference type="Proteomes" id="UP000504602"/>
    </source>
</evidence>
<evidence type="ECO:0000256" key="10">
    <source>
        <dbReference type="SAM" id="SignalP"/>
    </source>
</evidence>
<evidence type="ECO:0000256" key="5">
    <source>
        <dbReference type="ARBA" id="ARBA00022989"/>
    </source>
</evidence>
<dbReference type="Pfam" id="PF01477">
    <property type="entry name" value="PLAT"/>
    <property type="match status" value="1"/>
</dbReference>
<keyword evidence="10" id="KW-0732">Signal</keyword>
<accession>A0A8N5ELA4</accession>
<dbReference type="GO" id="GO:0006816">
    <property type="term" value="P:calcium ion transport"/>
    <property type="evidence" value="ECO:0007669"/>
    <property type="project" value="TreeGrafter"/>
</dbReference>
<dbReference type="GO" id="GO:0005886">
    <property type="term" value="C:plasma membrane"/>
    <property type="evidence" value="ECO:0007669"/>
    <property type="project" value="TreeGrafter"/>
</dbReference>
<feature type="transmembrane region" description="Helical" evidence="9">
    <location>
        <begin position="1745"/>
        <end position="1765"/>
    </location>
</feature>
<feature type="domain" description="REJ" evidence="12">
    <location>
        <begin position="578"/>
        <end position="1280"/>
    </location>
</feature>